<accession>A0ABR9XFB9</accession>
<dbReference type="Pfam" id="PF19891">
    <property type="entry name" value="DUF6364"/>
    <property type="match status" value="1"/>
</dbReference>
<keyword evidence="2" id="KW-1185">Reference proteome</keyword>
<comment type="caution">
    <text evidence="1">The sequence shown here is derived from an EMBL/GenBank/DDBJ whole genome shotgun (WGS) entry which is preliminary data.</text>
</comment>
<reference evidence="1 2" key="1">
    <citation type="submission" date="2020-10" db="EMBL/GenBank/DDBJ databases">
        <title>Mucilaginibacter mali sp. nov., isolated from rhizosphere soil of apple orchard.</title>
        <authorList>
            <person name="Lee J.-S."/>
            <person name="Kim H.S."/>
            <person name="Kim J.-S."/>
        </authorList>
    </citation>
    <scope>NUCLEOTIDE SEQUENCE [LARGE SCALE GENOMIC DNA]</scope>
    <source>
        <strain evidence="1 2">KCTC 23157</strain>
    </source>
</reference>
<sequence>MKARLNLTIDETTLAVIKSYAEVKKVSISALVEDYFKNISTPAKHKNIIDLVEQLKAPNISSDKDLKKDFYEDQAQKYGF</sequence>
<evidence type="ECO:0000313" key="2">
    <source>
        <dbReference type="Proteomes" id="UP000632774"/>
    </source>
</evidence>
<proteinExistence type="predicted"/>
<organism evidence="1 2">
    <name type="scientific">Mucilaginibacter boryungensis</name>
    <dbReference type="NCBI Taxonomy" id="768480"/>
    <lineage>
        <taxon>Bacteria</taxon>
        <taxon>Pseudomonadati</taxon>
        <taxon>Bacteroidota</taxon>
        <taxon>Sphingobacteriia</taxon>
        <taxon>Sphingobacteriales</taxon>
        <taxon>Sphingobacteriaceae</taxon>
        <taxon>Mucilaginibacter</taxon>
    </lineage>
</organism>
<protein>
    <submittedName>
        <fullName evidence="1">Uncharacterized protein</fullName>
    </submittedName>
</protein>
<gene>
    <name evidence="1" type="ORF">IRJ18_06895</name>
</gene>
<dbReference type="InterPro" id="IPR045944">
    <property type="entry name" value="DUF6364"/>
</dbReference>
<dbReference type="Proteomes" id="UP000632774">
    <property type="component" value="Unassembled WGS sequence"/>
</dbReference>
<dbReference type="RefSeq" id="WP_194105454.1">
    <property type="nucleotide sequence ID" value="NZ_JADFFM010000001.1"/>
</dbReference>
<name>A0ABR9XFB9_9SPHI</name>
<dbReference type="EMBL" id="JADFFM010000001">
    <property type="protein sequence ID" value="MBE9666083.1"/>
    <property type="molecule type" value="Genomic_DNA"/>
</dbReference>
<evidence type="ECO:0000313" key="1">
    <source>
        <dbReference type="EMBL" id="MBE9666083.1"/>
    </source>
</evidence>